<accession>A0A438HJ21</accession>
<proteinExistence type="predicted"/>
<dbReference type="OrthoDB" id="7537227at2759"/>
<feature type="domain" description="Reverse transcriptase" evidence="1">
    <location>
        <begin position="202"/>
        <end position="348"/>
    </location>
</feature>
<dbReference type="AlphaFoldDB" id="A0A438HJ21"/>
<dbReference type="Pfam" id="PF00078">
    <property type="entry name" value="RVT_1"/>
    <property type="match status" value="1"/>
</dbReference>
<dbReference type="CDD" id="cd01650">
    <property type="entry name" value="RT_nLTR_like"/>
    <property type="match status" value="1"/>
</dbReference>
<dbReference type="Proteomes" id="UP000288805">
    <property type="component" value="Unassembled WGS sequence"/>
</dbReference>
<organism evidence="2 3">
    <name type="scientific">Vitis vinifera</name>
    <name type="common">Grape</name>
    <dbReference type="NCBI Taxonomy" id="29760"/>
    <lineage>
        <taxon>Eukaryota</taxon>
        <taxon>Viridiplantae</taxon>
        <taxon>Streptophyta</taxon>
        <taxon>Embryophyta</taxon>
        <taxon>Tracheophyta</taxon>
        <taxon>Spermatophyta</taxon>
        <taxon>Magnoliopsida</taxon>
        <taxon>eudicotyledons</taxon>
        <taxon>Gunneridae</taxon>
        <taxon>Pentapetalae</taxon>
        <taxon>rosids</taxon>
        <taxon>Vitales</taxon>
        <taxon>Vitaceae</taxon>
        <taxon>Viteae</taxon>
        <taxon>Vitis</taxon>
    </lineage>
</organism>
<comment type="caution">
    <text evidence="2">The sequence shown here is derived from an EMBL/GenBank/DDBJ whole genome shotgun (WGS) entry which is preliminary data.</text>
</comment>
<gene>
    <name evidence="2" type="primary">FBX5_0</name>
    <name evidence="2" type="ORF">CK203_041296</name>
</gene>
<reference evidence="2 3" key="1">
    <citation type="journal article" date="2018" name="PLoS Genet.">
        <title>Population sequencing reveals clonal diversity and ancestral inbreeding in the grapevine cultivar Chardonnay.</title>
        <authorList>
            <person name="Roach M.J."/>
            <person name="Johnson D.L."/>
            <person name="Bohlmann J."/>
            <person name="van Vuuren H.J."/>
            <person name="Jones S.J."/>
            <person name="Pretorius I.S."/>
            <person name="Schmidt S.A."/>
            <person name="Borneman A.R."/>
        </authorList>
    </citation>
    <scope>NUCLEOTIDE SEQUENCE [LARGE SCALE GENOMIC DNA]</scope>
    <source>
        <strain evidence="3">cv. Chardonnay</strain>
        <tissue evidence="2">Leaf</tissue>
    </source>
</reference>
<protein>
    <submittedName>
        <fullName evidence="2">Protein ARABIDILLO 1</fullName>
    </submittedName>
</protein>
<dbReference type="PANTHER" id="PTHR46976">
    <property type="entry name" value="PROTEIN ARABIDILLO 1"/>
    <property type="match status" value="1"/>
</dbReference>
<sequence>MDEFALIGTSSESTSKSVSLDGARRMALKHIETFILTFSDPQSFSAAAVSSAPAALAQVTESARIQEAGHLRCRWKISENWWEGYSLQGSFSHILAVKLKALKQDLKAWNKEDNIKVGVANAFSRILVESGDWRPSISGLNFDSLSIVESEALEIPFSEEEGFVKGEVMGFFKEFYDLGCFQMEFKCHFSSFDTKEKEEEGRVLANKLKRVVGNLVSDFQHAFVAGRQILDAVLIANEAIDSRIKSNLRGIFFKLDIEKAYDHVNWSFVLALLEKMGFGFKRLRQGDPLSLYFFILAMETLSRSLLRAKEEGFIDGFLQEEVRVLELIFMWFEVISRLKINLEKSELILIGDASNLDELAGILGCKVGALLTICLSLPLGAPYKFYRVGKEWKNAFQKRLALWKRQYLSKGGR</sequence>
<evidence type="ECO:0000313" key="3">
    <source>
        <dbReference type="Proteomes" id="UP000288805"/>
    </source>
</evidence>
<dbReference type="PANTHER" id="PTHR46976:SF1">
    <property type="entry name" value="PROTEIN ARABIDILLO 1"/>
    <property type="match status" value="1"/>
</dbReference>
<evidence type="ECO:0000259" key="1">
    <source>
        <dbReference type="Pfam" id="PF00078"/>
    </source>
</evidence>
<name>A0A438HJ21_VITVI</name>
<dbReference type="InterPro" id="IPR000477">
    <property type="entry name" value="RT_dom"/>
</dbReference>
<dbReference type="EMBL" id="QGNW01000215">
    <property type="protein sequence ID" value="RVW84480.1"/>
    <property type="molecule type" value="Genomic_DNA"/>
</dbReference>
<evidence type="ECO:0000313" key="2">
    <source>
        <dbReference type="EMBL" id="RVW84480.1"/>
    </source>
</evidence>